<evidence type="ECO:0000313" key="2">
    <source>
        <dbReference type="Proteomes" id="UP000245683"/>
    </source>
</evidence>
<proteinExistence type="predicted"/>
<organism evidence="1 2">
    <name type="scientific">Micromonospora globispora</name>
    <dbReference type="NCBI Taxonomy" id="1450148"/>
    <lineage>
        <taxon>Bacteria</taxon>
        <taxon>Bacillati</taxon>
        <taxon>Actinomycetota</taxon>
        <taxon>Actinomycetes</taxon>
        <taxon>Micromonosporales</taxon>
        <taxon>Micromonosporaceae</taxon>
        <taxon>Micromonospora</taxon>
    </lineage>
</organism>
<evidence type="ECO:0000313" key="1">
    <source>
        <dbReference type="EMBL" id="PWU43266.1"/>
    </source>
</evidence>
<name>A0A317JR53_9ACTN</name>
<comment type="caution">
    <text evidence="1">The sequence shown here is derived from an EMBL/GenBank/DDBJ whole genome shotgun (WGS) entry which is preliminary data.</text>
</comment>
<dbReference type="EMBL" id="QGSV01000469">
    <property type="protein sequence ID" value="PWU43266.1"/>
    <property type="molecule type" value="Genomic_DNA"/>
</dbReference>
<protein>
    <recommendedName>
        <fullName evidence="3">ESX-1 secretion-associated protein</fullName>
    </recommendedName>
</protein>
<gene>
    <name evidence="1" type="ORF">DLJ46_32290</name>
</gene>
<dbReference type="AlphaFoldDB" id="A0A317JR53"/>
<keyword evidence="2" id="KW-1185">Reference proteome</keyword>
<dbReference type="Proteomes" id="UP000245683">
    <property type="component" value="Unassembled WGS sequence"/>
</dbReference>
<sequence>MTEEPFTVQPELLREVARALGDDAYRLARGLAEVPGLVVSADRWDAGAALAGLESAVHRWYGGLAARVAVTADAVRTAADGYEAVDDRAARRLAGLPR</sequence>
<reference evidence="2" key="1">
    <citation type="submission" date="2018-05" db="EMBL/GenBank/DDBJ databases">
        <title>Micromonospora globispora sp. nov. and Micromonospora rugosa sp. nov., isolated from marine sediment.</title>
        <authorList>
            <person name="Carro L."/>
            <person name="Aysel V."/>
            <person name="Cetin D."/>
            <person name="Igual J.M."/>
            <person name="Klenk H.-P."/>
            <person name="Trujillo M.E."/>
            <person name="Sahin N."/>
        </authorList>
    </citation>
    <scope>NUCLEOTIDE SEQUENCE [LARGE SCALE GENOMIC DNA]</scope>
    <source>
        <strain evidence="2">S2904</strain>
    </source>
</reference>
<evidence type="ECO:0008006" key="3">
    <source>
        <dbReference type="Google" id="ProtNLM"/>
    </source>
</evidence>
<accession>A0A317JR53</accession>
<dbReference type="RefSeq" id="WP_109948255.1">
    <property type="nucleotide sequence ID" value="NZ_QGGF01000563.1"/>
</dbReference>
<dbReference type="OrthoDB" id="3403967at2"/>